<keyword evidence="2" id="KW-1185">Reference proteome</keyword>
<dbReference type="CDD" id="cd06558">
    <property type="entry name" value="crotonase-like"/>
    <property type="match status" value="1"/>
</dbReference>
<name>A0A316Z8I4_9BASI</name>
<dbReference type="STRING" id="58919.A0A316Z8I4"/>
<dbReference type="Pfam" id="PF00378">
    <property type="entry name" value="ECH_1"/>
    <property type="match status" value="1"/>
</dbReference>
<dbReference type="GO" id="GO:0006635">
    <property type="term" value="P:fatty acid beta-oxidation"/>
    <property type="evidence" value="ECO:0007669"/>
    <property type="project" value="TreeGrafter"/>
</dbReference>
<reference evidence="1 2" key="1">
    <citation type="journal article" date="2018" name="Mol. Biol. Evol.">
        <title>Broad Genomic Sampling Reveals a Smut Pathogenic Ancestry of the Fungal Clade Ustilaginomycotina.</title>
        <authorList>
            <person name="Kijpornyongpan T."/>
            <person name="Mondo S.J."/>
            <person name="Barry K."/>
            <person name="Sandor L."/>
            <person name="Lee J."/>
            <person name="Lipzen A."/>
            <person name="Pangilinan J."/>
            <person name="LaButti K."/>
            <person name="Hainaut M."/>
            <person name="Henrissat B."/>
            <person name="Grigoriev I.V."/>
            <person name="Spatafora J.W."/>
            <person name="Aime M.C."/>
        </authorList>
    </citation>
    <scope>NUCLEOTIDE SEQUENCE [LARGE SCALE GENOMIC DNA]</scope>
    <source>
        <strain evidence="1 2">MCA 4186</strain>
    </source>
</reference>
<proteinExistence type="predicted"/>
<dbReference type="Proteomes" id="UP000245946">
    <property type="component" value="Unassembled WGS sequence"/>
</dbReference>
<evidence type="ECO:0000313" key="1">
    <source>
        <dbReference type="EMBL" id="PWN98097.1"/>
    </source>
</evidence>
<organism evidence="1 2">
    <name type="scientific">Tilletiopsis washingtonensis</name>
    <dbReference type="NCBI Taxonomy" id="58919"/>
    <lineage>
        <taxon>Eukaryota</taxon>
        <taxon>Fungi</taxon>
        <taxon>Dikarya</taxon>
        <taxon>Basidiomycota</taxon>
        <taxon>Ustilaginomycotina</taxon>
        <taxon>Exobasidiomycetes</taxon>
        <taxon>Entylomatales</taxon>
        <taxon>Entylomatales incertae sedis</taxon>
        <taxon>Tilletiopsis</taxon>
    </lineage>
</organism>
<dbReference type="Gene3D" id="3.90.226.10">
    <property type="entry name" value="2-enoyl-CoA Hydratase, Chain A, domain 1"/>
    <property type="match status" value="1"/>
</dbReference>
<dbReference type="InterPro" id="IPR001753">
    <property type="entry name" value="Enoyl-CoA_hydra/iso"/>
</dbReference>
<dbReference type="PANTHER" id="PTHR11941">
    <property type="entry name" value="ENOYL-COA HYDRATASE-RELATED"/>
    <property type="match status" value="1"/>
</dbReference>
<dbReference type="PANTHER" id="PTHR11941:SF75">
    <property type="entry name" value="ENOYL-COA HYDRATASE_ISOMERASE FAMILY PROTEIN"/>
    <property type="match status" value="1"/>
</dbReference>
<dbReference type="SUPFAM" id="SSF52096">
    <property type="entry name" value="ClpP/crotonase"/>
    <property type="match status" value="1"/>
</dbReference>
<dbReference type="GeneID" id="37271659"/>
<protein>
    <submittedName>
        <fullName evidence="1">ClpP/crotonase</fullName>
    </submittedName>
</protein>
<evidence type="ECO:0000313" key="2">
    <source>
        <dbReference type="Proteomes" id="UP000245946"/>
    </source>
</evidence>
<dbReference type="OrthoDB" id="1696280at2759"/>
<sequence length="274" mass="29341">MPASTSFPSSGKALLTLEEHSQSPRIYILRFLGAHTPDNRLTRDFLTALNEALVHVWQQWDSIAGEEAGAQGAALITTGVVDESNKSNKFYSNGLDFEAAIADATFFDECLFPAYERLLSFPIPTIASVNGHAFAAGFGLIAAHDYRVMSANKGFAAMNEIDFGAQVPPGLHAALAAKITNPALMRKIILEGHRFAGPDLHAHHIVDVLSPAKGEQGGGAKTLETSIELAKKLAPKAAKDCYGSNKLVLYEPQLAILRKTNSDALDVLTTGSKL</sequence>
<gene>
    <name evidence="1" type="ORF">FA09DRAFT_338528</name>
</gene>
<dbReference type="AlphaFoldDB" id="A0A316Z8I4"/>
<dbReference type="RefSeq" id="XP_025598376.1">
    <property type="nucleotide sequence ID" value="XM_025744115.1"/>
</dbReference>
<dbReference type="EMBL" id="KZ819292">
    <property type="protein sequence ID" value="PWN98097.1"/>
    <property type="molecule type" value="Genomic_DNA"/>
</dbReference>
<accession>A0A316Z8I4</accession>
<dbReference type="GO" id="GO:0004165">
    <property type="term" value="F:delta(3)-delta(2)-enoyl-CoA isomerase activity"/>
    <property type="evidence" value="ECO:0007669"/>
    <property type="project" value="TreeGrafter"/>
</dbReference>
<dbReference type="InterPro" id="IPR029045">
    <property type="entry name" value="ClpP/crotonase-like_dom_sf"/>
</dbReference>
<dbReference type="GO" id="GO:0005777">
    <property type="term" value="C:peroxisome"/>
    <property type="evidence" value="ECO:0007669"/>
    <property type="project" value="TreeGrafter"/>
</dbReference>